<keyword evidence="2" id="KW-0804">Transcription</keyword>
<dbReference type="PANTHER" id="PTHR10270:SF161">
    <property type="entry name" value="SEX-DETERMINING REGION Y PROTEIN"/>
    <property type="match status" value="1"/>
</dbReference>
<reference evidence="6 7" key="1">
    <citation type="journal article" date="2018" name="Evol. Lett.">
        <title>Horizontal gene cluster transfer increased hallucinogenic mushroom diversity.</title>
        <authorList>
            <person name="Reynolds H.T."/>
            <person name="Vijayakumar V."/>
            <person name="Gluck-Thaler E."/>
            <person name="Korotkin H.B."/>
            <person name="Matheny P.B."/>
            <person name="Slot J.C."/>
        </authorList>
    </citation>
    <scope>NUCLEOTIDE SEQUENCE [LARGE SCALE GENOMIC DNA]</scope>
    <source>
        <strain evidence="6 7">2629</strain>
    </source>
</reference>
<dbReference type="InterPro" id="IPR036910">
    <property type="entry name" value="HMG_box_dom_sf"/>
</dbReference>
<keyword evidence="3" id="KW-0539">Nucleus</keyword>
<evidence type="ECO:0000256" key="3">
    <source>
        <dbReference type="PROSITE-ProRule" id="PRU00267"/>
    </source>
</evidence>
<evidence type="ECO:0000256" key="2">
    <source>
        <dbReference type="ARBA" id="ARBA00023163"/>
    </source>
</evidence>
<dbReference type="GO" id="GO:0001228">
    <property type="term" value="F:DNA-binding transcription activator activity, RNA polymerase II-specific"/>
    <property type="evidence" value="ECO:0007669"/>
    <property type="project" value="TreeGrafter"/>
</dbReference>
<gene>
    <name evidence="6" type="ORF">CVT24_001547</name>
</gene>
<dbReference type="SUPFAM" id="SSF47095">
    <property type="entry name" value="HMG-box"/>
    <property type="match status" value="1"/>
</dbReference>
<organism evidence="6 7">
    <name type="scientific">Panaeolus cyanescens</name>
    <dbReference type="NCBI Taxonomy" id="181874"/>
    <lineage>
        <taxon>Eukaryota</taxon>
        <taxon>Fungi</taxon>
        <taxon>Dikarya</taxon>
        <taxon>Basidiomycota</taxon>
        <taxon>Agaricomycotina</taxon>
        <taxon>Agaricomycetes</taxon>
        <taxon>Agaricomycetidae</taxon>
        <taxon>Agaricales</taxon>
        <taxon>Agaricineae</taxon>
        <taxon>Galeropsidaceae</taxon>
        <taxon>Panaeolus</taxon>
    </lineage>
</organism>
<dbReference type="InParanoid" id="A0A409W301"/>
<protein>
    <recommendedName>
        <fullName evidence="5">HMG box domain-containing protein</fullName>
    </recommendedName>
</protein>
<feature type="domain" description="HMG box" evidence="5">
    <location>
        <begin position="58"/>
        <end position="123"/>
    </location>
</feature>
<dbReference type="InterPro" id="IPR050140">
    <property type="entry name" value="SRY-related_HMG-box_TF-like"/>
</dbReference>
<keyword evidence="7" id="KW-1185">Reference proteome</keyword>
<dbReference type="InterPro" id="IPR009071">
    <property type="entry name" value="HMG_box_dom"/>
</dbReference>
<comment type="caution">
    <text evidence="6">The sequence shown here is derived from an EMBL/GenBank/DDBJ whole genome shotgun (WGS) entry which is preliminary data.</text>
</comment>
<name>A0A409W301_9AGAR</name>
<dbReference type="AlphaFoldDB" id="A0A409W301"/>
<dbReference type="PANTHER" id="PTHR10270">
    <property type="entry name" value="SOX TRANSCRIPTION FACTOR"/>
    <property type="match status" value="1"/>
</dbReference>
<feature type="compositionally biased region" description="Low complexity" evidence="4">
    <location>
        <begin position="170"/>
        <end position="182"/>
    </location>
</feature>
<feature type="region of interest" description="Disordered" evidence="4">
    <location>
        <begin position="123"/>
        <end position="193"/>
    </location>
</feature>
<dbReference type="Proteomes" id="UP000284842">
    <property type="component" value="Unassembled WGS sequence"/>
</dbReference>
<feature type="DNA-binding region" description="HMG box" evidence="3">
    <location>
        <begin position="58"/>
        <end position="123"/>
    </location>
</feature>
<dbReference type="EMBL" id="NHTK01005847">
    <property type="protein sequence ID" value="PPQ72873.1"/>
    <property type="molecule type" value="Genomic_DNA"/>
</dbReference>
<dbReference type="GO" id="GO:0000978">
    <property type="term" value="F:RNA polymerase II cis-regulatory region sequence-specific DNA binding"/>
    <property type="evidence" value="ECO:0007669"/>
    <property type="project" value="TreeGrafter"/>
</dbReference>
<dbReference type="GO" id="GO:0030154">
    <property type="term" value="P:cell differentiation"/>
    <property type="evidence" value="ECO:0007669"/>
    <property type="project" value="TreeGrafter"/>
</dbReference>
<dbReference type="Gene3D" id="1.10.30.10">
    <property type="entry name" value="High mobility group box domain"/>
    <property type="match status" value="1"/>
</dbReference>
<sequence length="326" mass="35790">MSQTTLEDHASPAGTEPVTEQALNLQLLGLDKSQFLLAADEVDAFVDSWVFKIEKGKTPRPPNSFVCFRVYGSNHLAGTHQHSISKLLSILWHQNLDEEDRNQWKIVAKCLEARHKREFPHYVFKPDGNKKPVEGGTTTPLEGTVGKAPVVKTRKSRKDAAAPYSREDSGSSSESGPGSSSSTPRMPTPVISDVDEFNFPTIPPNSTPMGPIHPPYRLGTPAVPSAQPAHREKHDEYRAIFDQFINSELLQDGWSDGVPIYVPSDQLEIGTSLSTDSSASSSSGDIMKGPSRMRSPYAGFNLPAAFHAERAIWGTAKPVKFPEHYL</sequence>
<proteinExistence type="predicted"/>
<accession>A0A409W301</accession>
<evidence type="ECO:0000259" key="5">
    <source>
        <dbReference type="PROSITE" id="PS50118"/>
    </source>
</evidence>
<dbReference type="PROSITE" id="PS50118">
    <property type="entry name" value="HMG_BOX_2"/>
    <property type="match status" value="1"/>
</dbReference>
<evidence type="ECO:0000313" key="7">
    <source>
        <dbReference type="Proteomes" id="UP000284842"/>
    </source>
</evidence>
<dbReference type="STRING" id="181874.A0A409W301"/>
<evidence type="ECO:0000313" key="6">
    <source>
        <dbReference type="EMBL" id="PPQ72873.1"/>
    </source>
</evidence>
<dbReference type="GO" id="GO:0005634">
    <property type="term" value="C:nucleus"/>
    <property type="evidence" value="ECO:0007669"/>
    <property type="project" value="UniProtKB-UniRule"/>
</dbReference>
<evidence type="ECO:0000256" key="4">
    <source>
        <dbReference type="SAM" id="MobiDB-lite"/>
    </source>
</evidence>
<keyword evidence="1 3" id="KW-0238">DNA-binding</keyword>
<evidence type="ECO:0000256" key="1">
    <source>
        <dbReference type="ARBA" id="ARBA00023125"/>
    </source>
</evidence>